<keyword evidence="2" id="KW-1185">Reference proteome</keyword>
<organism evidence="1 2">
    <name type="scientific">Paraburkholderia polaris</name>
    <dbReference type="NCBI Taxonomy" id="2728848"/>
    <lineage>
        <taxon>Bacteria</taxon>
        <taxon>Pseudomonadati</taxon>
        <taxon>Pseudomonadota</taxon>
        <taxon>Betaproteobacteria</taxon>
        <taxon>Burkholderiales</taxon>
        <taxon>Burkholderiaceae</taxon>
        <taxon>Paraburkholderia</taxon>
    </lineage>
</organism>
<dbReference type="RefSeq" id="WP_169489946.1">
    <property type="nucleotide sequence ID" value="NZ_JABBGJ010000049.1"/>
</dbReference>
<proteinExistence type="predicted"/>
<dbReference type="Proteomes" id="UP000544134">
    <property type="component" value="Unassembled WGS sequence"/>
</dbReference>
<sequence length="222" mass="25053">MKERPIRFGGAMVRALLDGRKTQTRDIVKLPHHNPLGQWEPTIIGGKNGGRTAAGTTLPQQGGIWHTRTGDCLTCPHGQPGDRLWVREKHLNWWLRDEANPEGPRVFSHVAAYAADGYELEHGEKWIASNQMLRAASRITLEITAVRVERLQDISEADAQAEGVPRDTEPCDHIRQSCEDIGCMGQTHKSSFCDQWCDLNGIPSWNKNPWVWVREFKRVATS</sequence>
<evidence type="ECO:0000313" key="1">
    <source>
        <dbReference type="EMBL" id="NMM03194.1"/>
    </source>
</evidence>
<reference evidence="1 2" key="1">
    <citation type="submission" date="2020-04" db="EMBL/GenBank/DDBJ databases">
        <title>Paraburkholderia sp. RP-4-7 isolated from soil.</title>
        <authorList>
            <person name="Dahal R.H."/>
        </authorList>
    </citation>
    <scope>NUCLEOTIDE SEQUENCE [LARGE SCALE GENOMIC DNA]</scope>
    <source>
        <strain evidence="1 2">RP-4-7</strain>
    </source>
</reference>
<dbReference type="AlphaFoldDB" id="A0A848ITP2"/>
<gene>
    <name evidence="1" type="ORF">HHL24_35480</name>
</gene>
<evidence type="ECO:0000313" key="2">
    <source>
        <dbReference type="Proteomes" id="UP000544134"/>
    </source>
</evidence>
<accession>A0A848ITP2</accession>
<name>A0A848ITP2_9BURK</name>
<dbReference type="EMBL" id="JABBGJ010000049">
    <property type="protein sequence ID" value="NMM03194.1"/>
    <property type="molecule type" value="Genomic_DNA"/>
</dbReference>
<comment type="caution">
    <text evidence="1">The sequence shown here is derived from an EMBL/GenBank/DDBJ whole genome shotgun (WGS) entry which is preliminary data.</text>
</comment>
<protein>
    <recommendedName>
        <fullName evidence="3">Morphogenetic protein</fullName>
    </recommendedName>
</protein>
<evidence type="ECO:0008006" key="3">
    <source>
        <dbReference type="Google" id="ProtNLM"/>
    </source>
</evidence>